<protein>
    <recommendedName>
        <fullName evidence="1">peptidyl-tRNA hydrolase</fullName>
        <ecNumber evidence="1">3.1.1.29</ecNumber>
    </recommendedName>
</protein>
<feature type="region of interest" description="Disordered" evidence="4">
    <location>
        <begin position="249"/>
        <end position="269"/>
    </location>
</feature>
<name>A0A095A4I1_SCHHA</name>
<dbReference type="SUPFAM" id="SSF102462">
    <property type="entry name" value="Peptidyl-tRNA hydrolase II"/>
    <property type="match status" value="1"/>
</dbReference>
<dbReference type="PANTHER" id="PTHR46194">
    <property type="entry name" value="PEPTIDYL-TRNA HYDROLASE PTRHD1-RELATED"/>
    <property type="match status" value="1"/>
</dbReference>
<organism evidence="5">
    <name type="scientific">Schistosoma haematobium</name>
    <name type="common">Blood fluke</name>
    <dbReference type="NCBI Taxonomy" id="6185"/>
    <lineage>
        <taxon>Eukaryota</taxon>
        <taxon>Metazoa</taxon>
        <taxon>Spiralia</taxon>
        <taxon>Lophotrochozoa</taxon>
        <taxon>Platyhelminthes</taxon>
        <taxon>Trematoda</taxon>
        <taxon>Digenea</taxon>
        <taxon>Strigeidida</taxon>
        <taxon>Schistosomatoidea</taxon>
        <taxon>Schistosomatidae</taxon>
        <taxon>Schistosoma</taxon>
    </lineage>
</organism>
<dbReference type="InterPro" id="IPR023476">
    <property type="entry name" value="Pep_tRNA_hydro_II_dom_sf"/>
</dbReference>
<dbReference type="AlphaFoldDB" id="A0A095A4I1"/>
<dbReference type="InterPro" id="IPR042237">
    <property type="entry name" value="PTRHD1"/>
</dbReference>
<comment type="catalytic activity">
    <reaction evidence="3">
        <text>an N-acyl-L-alpha-aminoacyl-tRNA + H2O = an N-acyl-L-amino acid + a tRNA + H(+)</text>
        <dbReference type="Rhea" id="RHEA:54448"/>
        <dbReference type="Rhea" id="RHEA-COMP:10123"/>
        <dbReference type="Rhea" id="RHEA-COMP:13883"/>
        <dbReference type="ChEBI" id="CHEBI:15377"/>
        <dbReference type="ChEBI" id="CHEBI:15378"/>
        <dbReference type="ChEBI" id="CHEBI:59874"/>
        <dbReference type="ChEBI" id="CHEBI:78442"/>
        <dbReference type="ChEBI" id="CHEBI:138191"/>
        <dbReference type="EC" id="3.1.1.29"/>
    </reaction>
</comment>
<feature type="compositionally biased region" description="Polar residues" evidence="4">
    <location>
        <begin position="249"/>
        <end position="261"/>
    </location>
</feature>
<dbReference type="CDD" id="cd02429">
    <property type="entry name" value="PTH2_like"/>
    <property type="match status" value="1"/>
</dbReference>
<dbReference type="EMBL" id="KL251502">
    <property type="protein sequence ID" value="KGB40544.1"/>
    <property type="molecule type" value="Genomic_DNA"/>
</dbReference>
<feature type="compositionally biased region" description="Polar residues" evidence="4">
    <location>
        <begin position="213"/>
        <end position="223"/>
    </location>
</feature>
<dbReference type="EC" id="3.1.1.29" evidence="1"/>
<evidence type="ECO:0000256" key="3">
    <source>
        <dbReference type="ARBA" id="ARBA00048707"/>
    </source>
</evidence>
<feature type="region of interest" description="Disordered" evidence="4">
    <location>
        <begin position="213"/>
        <end position="236"/>
    </location>
</feature>
<dbReference type="Gene3D" id="3.40.1490.10">
    <property type="entry name" value="Bit1"/>
    <property type="match status" value="1"/>
</dbReference>
<dbReference type="InterPro" id="IPR002833">
    <property type="entry name" value="PTH2"/>
</dbReference>
<sequence>MVIVQYIVLRRDLSTVLNWPLGALIAQGCHAATAAITTYYTHSDTVLYLNELNRMHKIVLGVENAEQLENLADKLKDAGIDYYLWIEQPEDLCTALATRPYEKSIIQRIYKMFRKKSKNLPIYENESHYKANITGNLKNPDHHFSYDSSISSENLMFNKKLTGKSNQNKVLSLIHKMNIFSRNRRTINRKVNYNEYIDSVQFDIPNDESMEENGSLNLSLSPTHKSEFDSRNTSPIYCDRKSEQHCNSKVTRLSTKSISKTDSQKNDPLHTDIYAHDNSIYGCTTISESSGFKEQQGAISSSLPFTIPDPTAYRDLDNASPETIALCRRHSCHFCFYVYFPSSTVDDCLLPFRRKHFQDKFSQLKHSQYINEIKQTKYAQNIFSDRRIHSIEKQSGTQIHLSELYSSIICIKGIPCRRLTIAGPSFVNICCALNLLENLLPNIIKGAIFPYRLPEGLSTRFPSGSRLSSMCQWNYVRDNVSTLFKS</sequence>
<proteinExistence type="predicted"/>
<keyword evidence="2 5" id="KW-0378">Hydrolase</keyword>
<dbReference type="GO" id="GO:0004045">
    <property type="term" value="F:peptidyl-tRNA hydrolase activity"/>
    <property type="evidence" value="ECO:0007669"/>
    <property type="project" value="UniProtKB-EC"/>
</dbReference>
<evidence type="ECO:0000256" key="4">
    <source>
        <dbReference type="SAM" id="MobiDB-lite"/>
    </source>
</evidence>
<accession>A0A095A4I1</accession>
<dbReference type="Pfam" id="PF01981">
    <property type="entry name" value="PTH2"/>
    <property type="match status" value="1"/>
</dbReference>
<evidence type="ECO:0000256" key="1">
    <source>
        <dbReference type="ARBA" id="ARBA00013260"/>
    </source>
</evidence>
<dbReference type="PANTHER" id="PTHR46194:SF1">
    <property type="entry name" value="PEPTIDYL-TRNA HYDROLASE PTRHD1-RELATED"/>
    <property type="match status" value="1"/>
</dbReference>
<gene>
    <name evidence="5" type="ORF">MS3_09017</name>
</gene>
<reference evidence="5" key="1">
    <citation type="journal article" date="2012" name="Nat. Genet.">
        <title>Whole-genome sequence of Schistosoma haematobium.</title>
        <authorList>
            <person name="Young N.D."/>
            <person name="Jex A.R."/>
            <person name="Li B."/>
            <person name="Liu S."/>
            <person name="Yang L."/>
            <person name="Xiong Z."/>
            <person name="Li Y."/>
            <person name="Cantacessi C."/>
            <person name="Hall R.S."/>
            <person name="Xu X."/>
            <person name="Chen F."/>
            <person name="Wu X."/>
            <person name="Zerlotini A."/>
            <person name="Oliveira G."/>
            <person name="Hofmann A."/>
            <person name="Zhang G."/>
            <person name="Fang X."/>
            <person name="Kang Y."/>
            <person name="Campbell B.E."/>
            <person name="Loukas A."/>
            <person name="Ranganathan S."/>
            <person name="Rollinson D."/>
            <person name="Rinaldi G."/>
            <person name="Brindley P.J."/>
            <person name="Yang H."/>
            <person name="Wang J."/>
            <person name="Wang J."/>
            <person name="Gasser R.B."/>
        </authorList>
    </citation>
    <scope>NUCLEOTIDE SEQUENCE [LARGE SCALE GENOMIC DNA]</scope>
</reference>
<evidence type="ECO:0000256" key="2">
    <source>
        <dbReference type="ARBA" id="ARBA00022801"/>
    </source>
</evidence>
<evidence type="ECO:0000313" key="5">
    <source>
        <dbReference type="EMBL" id="KGB40544.1"/>
    </source>
</evidence>